<accession>A0A5B8MML3</accession>
<proteinExistence type="predicted"/>
<feature type="compositionally biased region" description="Low complexity" evidence="1">
    <location>
        <begin position="1241"/>
        <end position="1253"/>
    </location>
</feature>
<feature type="region of interest" description="Disordered" evidence="1">
    <location>
        <begin position="1072"/>
        <end position="1096"/>
    </location>
</feature>
<feature type="compositionally biased region" description="Acidic residues" evidence="1">
    <location>
        <begin position="580"/>
        <end position="591"/>
    </location>
</feature>
<dbReference type="SUPFAM" id="SSF50978">
    <property type="entry name" value="WD40 repeat-like"/>
    <property type="match status" value="1"/>
</dbReference>
<feature type="region of interest" description="Disordered" evidence="1">
    <location>
        <begin position="1154"/>
        <end position="1182"/>
    </location>
</feature>
<organism evidence="2 3">
    <name type="scientific">Chloropicon primus</name>
    <dbReference type="NCBI Taxonomy" id="1764295"/>
    <lineage>
        <taxon>Eukaryota</taxon>
        <taxon>Viridiplantae</taxon>
        <taxon>Chlorophyta</taxon>
        <taxon>Chloropicophyceae</taxon>
        <taxon>Chloropicales</taxon>
        <taxon>Chloropicaceae</taxon>
        <taxon>Chloropicon</taxon>
    </lineage>
</organism>
<gene>
    <name evidence="2" type="ORF">A3770_04p31200</name>
</gene>
<feature type="compositionally biased region" description="Low complexity" evidence="1">
    <location>
        <begin position="1159"/>
        <end position="1171"/>
    </location>
</feature>
<sequence length="1274" mass="135634">MDGDGVSRAGVEVERLDESSSLEAGTSNFFFRPLREISASGKLEGLSIGGDSSSATCYDDGCELVGRARTLALCPKRKLVCSLSRGRAGLWVYSIDSVVGAYQRDVLEDEAIGGSFTAFAVGASPATALEVNRDESFLCVVCEDDLLFYDLGEEGDSLNQPLKLVQTAKVFGRYGDSGSVKLFCWGSVVDPLKFLAVTDDGTMNICFENSSRTVEGSGISCAAWSPDDLHIAYGSGLGRLTILQSSFAAAFDVDLSHPDFDITTSSIAWLSENTVLVQCMTVGCQDAEEEELAVCFTVQWTRNDVGQFQKVTVNKIDEDSACIALDEEGAPMGTGPYLHHCRVQEWKASIIAHRKSVGDCSISILAHDEASSGFNSVEVLQDGFDDADSLRPAIPLRTDRDEGDDFVVGLQVYTGETAVRVKDPMKEAYVELEKSFPIVFVQTLSSKLFLFSFASTSDSLPSISIGSMDIPKAYCSEESLSNTIHSLNRLSKKARDELHNDLPAPPGSASEVVENSTEAALQKGLPDSDSEGSEEEEVVENSTEAALQKGLPDSDSEGSEEEEVVENSTEAALQKGLPDSDSEGSEEEEVVENSTEAALQKGLPDSDSEEIEEIHNESILSKPDILPGSSSSGTSFGLNVPASPVTAFGATGATSSGISFGVSGNQTLEKTKQAEVKIVAFGAPAAALNAAPFKSGFSQQKQQPELGKSSFPVAMATPSFGAQPAPSFGAQPKVVSGGFGKGLSKPKVEAQVVQATKKLEPPSFKKAELQAPLLKQLQDSFVETLVEVRQMEQKLSSSLSSKDCDALRALSESRKESTRMSTEIAKVKMDQEQARGTVESLLQKLKVLEKKAQTYSTPSMETDLQSIANTSIGSMREEISNSFSALQETINDVTEFLSKCDVKKYRMQSSIQDGSKQKSIHNIYSTINAQTSLAKHQSLQLGDLHERLEDLRREKSSCRSGILSSLTTKFAELTPAEEYAQPSSPWQKKEKDFIMSSIMNAIPGGPRVTKVQKKLIDSGTKAIAPNLLTQKTNSTAIAAAPAKSAGGAPMPPMPSFGQMKAAKDTMSTFLKKEDPPAKASTPAKSAGGAPMPPMPSFGQMKAAKDTMSTFLKKEDPPAKASTPAKSAGGAPMPPMPSFGQMKAAKDTMNTFLKKEDPPAKASTPAKSAGGAPMPPMPSFGQMKAAKDTMNTFLKKEDPPAKASTPAKSAGGAPMPPMPSFGQMKAAKDTMSTFLKKEDPPAKASTPAKSAGGAPMPPMPSFGQMKAAKDTMTRS</sequence>
<dbReference type="InterPro" id="IPR036322">
    <property type="entry name" value="WD40_repeat_dom_sf"/>
</dbReference>
<feature type="compositionally biased region" description="Acidic residues" evidence="1">
    <location>
        <begin position="528"/>
        <end position="539"/>
    </location>
</feature>
<protein>
    <submittedName>
        <fullName evidence="2">Uncharacterized protein</fullName>
    </submittedName>
</protein>
<dbReference type="STRING" id="1764295.A0A5B8MML3"/>
<name>A0A5B8MML3_9CHLO</name>
<keyword evidence="3" id="KW-1185">Reference proteome</keyword>
<feature type="region of interest" description="Disordered" evidence="1">
    <location>
        <begin position="1195"/>
        <end position="1274"/>
    </location>
</feature>
<dbReference type="GO" id="GO:0017056">
    <property type="term" value="F:structural constituent of nuclear pore"/>
    <property type="evidence" value="ECO:0007669"/>
    <property type="project" value="InterPro"/>
</dbReference>
<dbReference type="PANTHER" id="PTHR34418:SF3">
    <property type="entry name" value="NUCLEAR PORE COMPLEX PROTEIN NUP214"/>
    <property type="match status" value="1"/>
</dbReference>
<evidence type="ECO:0000313" key="2">
    <source>
        <dbReference type="EMBL" id="QDZ20602.1"/>
    </source>
</evidence>
<reference evidence="2 3" key="1">
    <citation type="submission" date="2018-07" db="EMBL/GenBank/DDBJ databases">
        <title>The complete nuclear genome of the prasinophyte Chloropicon primus (CCMP1205).</title>
        <authorList>
            <person name="Pombert J.-F."/>
            <person name="Otis C."/>
            <person name="Turmel M."/>
            <person name="Lemieux C."/>
        </authorList>
    </citation>
    <scope>NUCLEOTIDE SEQUENCE [LARGE SCALE GENOMIC DNA]</scope>
    <source>
        <strain evidence="2 3">CCMP1205</strain>
    </source>
</reference>
<feature type="compositionally biased region" description="Polar residues" evidence="1">
    <location>
        <begin position="628"/>
        <end position="637"/>
    </location>
</feature>
<feature type="region of interest" description="Disordered" evidence="1">
    <location>
        <begin position="498"/>
        <end position="638"/>
    </location>
</feature>
<dbReference type="EMBL" id="CP031037">
    <property type="protein sequence ID" value="QDZ20602.1"/>
    <property type="molecule type" value="Genomic_DNA"/>
</dbReference>
<evidence type="ECO:0000256" key="1">
    <source>
        <dbReference type="SAM" id="MobiDB-lite"/>
    </source>
</evidence>
<feature type="compositionally biased region" description="Low complexity" evidence="1">
    <location>
        <begin position="1200"/>
        <end position="1212"/>
    </location>
</feature>
<dbReference type="InterPro" id="IPR044694">
    <property type="entry name" value="NUP214"/>
</dbReference>
<feature type="region of interest" description="Disordered" evidence="1">
    <location>
        <begin position="1113"/>
        <end position="1133"/>
    </location>
</feature>
<dbReference type="PANTHER" id="PTHR34418">
    <property type="entry name" value="NUCLEAR PORE COMPLEX PROTEIN NUP214 ISOFORM X1"/>
    <property type="match status" value="1"/>
</dbReference>
<feature type="compositionally biased region" description="Low complexity" evidence="1">
    <location>
        <begin position="1077"/>
        <end position="1089"/>
    </location>
</feature>
<dbReference type="AlphaFoldDB" id="A0A5B8MML3"/>
<feature type="compositionally biased region" description="Acidic residues" evidence="1">
    <location>
        <begin position="554"/>
        <end position="565"/>
    </location>
</feature>
<evidence type="ECO:0000313" key="3">
    <source>
        <dbReference type="Proteomes" id="UP000316726"/>
    </source>
</evidence>
<dbReference type="GO" id="GO:0006405">
    <property type="term" value="P:RNA export from nucleus"/>
    <property type="evidence" value="ECO:0007669"/>
    <property type="project" value="InterPro"/>
</dbReference>
<feature type="compositionally biased region" description="Low complexity" evidence="1">
    <location>
        <begin position="1118"/>
        <end position="1130"/>
    </location>
</feature>
<dbReference type="Proteomes" id="UP000316726">
    <property type="component" value="Chromosome 4"/>
</dbReference>